<dbReference type="InterPro" id="IPR016047">
    <property type="entry name" value="M23ase_b-sheet_dom"/>
</dbReference>
<accession>A0A2D0N6D7</accession>
<evidence type="ECO:0000313" key="6">
    <source>
        <dbReference type="Proteomes" id="UP000223913"/>
    </source>
</evidence>
<keyword evidence="3" id="KW-0472">Membrane</keyword>
<proteinExistence type="predicted"/>
<evidence type="ECO:0000256" key="1">
    <source>
        <dbReference type="ARBA" id="ARBA00022729"/>
    </source>
</evidence>
<keyword evidence="6" id="KW-1185">Reference proteome</keyword>
<reference evidence="5 6" key="1">
    <citation type="submission" date="2017-10" db="EMBL/GenBank/DDBJ databases">
        <title>The draft genome sequence of Lewinella nigricans NBRC 102662.</title>
        <authorList>
            <person name="Wang K."/>
        </authorList>
    </citation>
    <scope>NUCLEOTIDE SEQUENCE [LARGE SCALE GENOMIC DNA]</scope>
    <source>
        <strain evidence="5 6">NBRC 102662</strain>
    </source>
</reference>
<dbReference type="RefSeq" id="WP_099152478.1">
    <property type="nucleotide sequence ID" value="NZ_PDUD01000027.1"/>
</dbReference>
<protein>
    <submittedName>
        <fullName evidence="5">Peptidase M23</fullName>
    </submittedName>
</protein>
<dbReference type="InterPro" id="IPR050570">
    <property type="entry name" value="Cell_wall_metabolism_enzyme"/>
</dbReference>
<dbReference type="AlphaFoldDB" id="A0A2D0N6D7"/>
<evidence type="ECO:0000256" key="2">
    <source>
        <dbReference type="SAM" id="Coils"/>
    </source>
</evidence>
<organism evidence="5 6">
    <name type="scientific">Flavilitoribacter nigricans (strain ATCC 23147 / DSM 23189 / NBRC 102662 / NCIMB 1420 / SS-2)</name>
    <name type="common">Lewinella nigricans</name>
    <dbReference type="NCBI Taxonomy" id="1122177"/>
    <lineage>
        <taxon>Bacteria</taxon>
        <taxon>Pseudomonadati</taxon>
        <taxon>Bacteroidota</taxon>
        <taxon>Saprospiria</taxon>
        <taxon>Saprospirales</taxon>
        <taxon>Lewinellaceae</taxon>
        <taxon>Flavilitoribacter</taxon>
    </lineage>
</organism>
<dbReference type="Proteomes" id="UP000223913">
    <property type="component" value="Unassembled WGS sequence"/>
</dbReference>
<name>A0A2D0N6D7_FLAN2</name>
<feature type="transmembrane region" description="Helical" evidence="3">
    <location>
        <begin position="46"/>
        <end position="67"/>
    </location>
</feature>
<dbReference type="OrthoDB" id="9814377at2"/>
<keyword evidence="3" id="KW-0812">Transmembrane</keyword>
<comment type="caution">
    <text evidence="5">The sequence shown here is derived from an EMBL/GenBank/DDBJ whole genome shotgun (WGS) entry which is preliminary data.</text>
</comment>
<sequence>MSEENQIHKGKWQRFRESLSNTYRLVVMNDETFEEVNSTKLSLLNIYVLLSSVLVIMAILVWLMIAFTPLRKYVPGYGDVMQDQEIRELYRQVEELEDELVTHRKYSENFRRILVGEVVTEDDVPKVDPEMMDEAVADTAAELSEEELELRNELTLEEVGVKAQAPRTTNLSPKDTPLERLFFSSPISGEISAGFMPDKEHFGVDVLAPKNTPIKAAMDGYVFLSDWTLETGNTIGIQHSSNLITFYKHNSVLLKEVGSYVKAGEAVAVIGNTGTMSNGPHLHFELWYKGKPIDPTEYIDF</sequence>
<keyword evidence="3" id="KW-1133">Transmembrane helix</keyword>
<dbReference type="Gene3D" id="2.70.70.10">
    <property type="entry name" value="Glucose Permease (Domain IIA)"/>
    <property type="match status" value="1"/>
</dbReference>
<evidence type="ECO:0000259" key="4">
    <source>
        <dbReference type="Pfam" id="PF01551"/>
    </source>
</evidence>
<gene>
    <name evidence="5" type="ORF">CRP01_23125</name>
</gene>
<dbReference type="InterPro" id="IPR011055">
    <property type="entry name" value="Dup_hybrid_motif"/>
</dbReference>
<evidence type="ECO:0000256" key="3">
    <source>
        <dbReference type="SAM" id="Phobius"/>
    </source>
</evidence>
<dbReference type="EMBL" id="PDUD01000027">
    <property type="protein sequence ID" value="PHN04092.1"/>
    <property type="molecule type" value="Genomic_DNA"/>
</dbReference>
<dbReference type="Pfam" id="PF01551">
    <property type="entry name" value="Peptidase_M23"/>
    <property type="match status" value="1"/>
</dbReference>
<dbReference type="PANTHER" id="PTHR21666">
    <property type="entry name" value="PEPTIDASE-RELATED"/>
    <property type="match status" value="1"/>
</dbReference>
<dbReference type="CDD" id="cd12797">
    <property type="entry name" value="M23_peptidase"/>
    <property type="match status" value="1"/>
</dbReference>
<feature type="coiled-coil region" evidence="2">
    <location>
        <begin position="79"/>
        <end position="106"/>
    </location>
</feature>
<keyword evidence="2" id="KW-0175">Coiled coil</keyword>
<feature type="domain" description="M23ase beta-sheet core" evidence="4">
    <location>
        <begin position="200"/>
        <end position="295"/>
    </location>
</feature>
<dbReference type="PANTHER" id="PTHR21666:SF289">
    <property type="entry name" value="L-ALA--D-GLU ENDOPEPTIDASE"/>
    <property type="match status" value="1"/>
</dbReference>
<dbReference type="GO" id="GO:0004222">
    <property type="term" value="F:metalloendopeptidase activity"/>
    <property type="evidence" value="ECO:0007669"/>
    <property type="project" value="TreeGrafter"/>
</dbReference>
<keyword evidence="1" id="KW-0732">Signal</keyword>
<evidence type="ECO:0000313" key="5">
    <source>
        <dbReference type="EMBL" id="PHN04092.1"/>
    </source>
</evidence>
<dbReference type="SUPFAM" id="SSF51261">
    <property type="entry name" value="Duplicated hybrid motif"/>
    <property type="match status" value="1"/>
</dbReference>